<accession>A0A7W9YDE7</accession>
<organism evidence="2 3">
    <name type="scientific">Nocardiopsis mwathae</name>
    <dbReference type="NCBI Taxonomy" id="1472723"/>
    <lineage>
        <taxon>Bacteria</taxon>
        <taxon>Bacillati</taxon>
        <taxon>Actinomycetota</taxon>
        <taxon>Actinomycetes</taxon>
        <taxon>Streptosporangiales</taxon>
        <taxon>Nocardiopsidaceae</taxon>
        <taxon>Nocardiopsis</taxon>
    </lineage>
</organism>
<evidence type="ECO:0000259" key="1">
    <source>
        <dbReference type="PROSITE" id="PS51186"/>
    </source>
</evidence>
<dbReference type="Pfam" id="PF13302">
    <property type="entry name" value="Acetyltransf_3"/>
    <property type="match status" value="1"/>
</dbReference>
<feature type="domain" description="N-acetyltransferase" evidence="1">
    <location>
        <begin position="10"/>
        <end position="176"/>
    </location>
</feature>
<dbReference type="InterPro" id="IPR016181">
    <property type="entry name" value="Acyl_CoA_acyltransferase"/>
</dbReference>
<dbReference type="GO" id="GO:0008999">
    <property type="term" value="F:protein-N-terminal-alanine acetyltransferase activity"/>
    <property type="evidence" value="ECO:0007669"/>
    <property type="project" value="TreeGrafter"/>
</dbReference>
<comment type="caution">
    <text evidence="2">The sequence shown here is derived from an EMBL/GenBank/DDBJ whole genome shotgun (WGS) entry which is preliminary data.</text>
</comment>
<dbReference type="PANTHER" id="PTHR43441">
    <property type="entry name" value="RIBOSOMAL-PROTEIN-SERINE ACETYLTRANSFERASE"/>
    <property type="match status" value="1"/>
</dbReference>
<dbReference type="InterPro" id="IPR051908">
    <property type="entry name" value="Ribosomal_N-acetyltransferase"/>
</dbReference>
<gene>
    <name evidence="2" type="ORF">HNR23_000122</name>
</gene>
<dbReference type="Proteomes" id="UP000546642">
    <property type="component" value="Unassembled WGS sequence"/>
</dbReference>
<dbReference type="CDD" id="cd04301">
    <property type="entry name" value="NAT_SF"/>
    <property type="match status" value="1"/>
</dbReference>
<dbReference type="PANTHER" id="PTHR43441:SF10">
    <property type="entry name" value="ACETYLTRANSFERASE"/>
    <property type="match status" value="1"/>
</dbReference>
<dbReference type="SUPFAM" id="SSF55729">
    <property type="entry name" value="Acyl-CoA N-acyltransferases (Nat)"/>
    <property type="match status" value="1"/>
</dbReference>
<protein>
    <submittedName>
        <fullName evidence="2">RimJ/RimL family protein N-acetyltransferase</fullName>
    </submittedName>
</protein>
<reference evidence="2 3" key="1">
    <citation type="submission" date="2020-08" db="EMBL/GenBank/DDBJ databases">
        <title>Sequencing the genomes of 1000 actinobacteria strains.</title>
        <authorList>
            <person name="Klenk H.-P."/>
        </authorList>
    </citation>
    <scope>NUCLEOTIDE SEQUENCE [LARGE SCALE GENOMIC DNA]</scope>
    <source>
        <strain evidence="2 3">DSM 46659</strain>
    </source>
</reference>
<sequence>MLSHQLGRNAELRPLEPWNAEELFDCVECAREHLTPWTVLAARVTDVFSARKLLQHYAARQAHDTGRYLGIWRDGALVGGALFRTFDTRSACCEVGAWLIPQAQGHGLATLALRHMLDWAFHSRGLRRSELRASPENPHGRGIAMRLGMAHQTTLRKSFLLNGIHHDTEVWAVTAENWQAQRSFCGTCPSPGP</sequence>
<dbReference type="EMBL" id="JACHDS010000001">
    <property type="protein sequence ID" value="MBB6170062.1"/>
    <property type="molecule type" value="Genomic_DNA"/>
</dbReference>
<dbReference type="GO" id="GO:0005737">
    <property type="term" value="C:cytoplasm"/>
    <property type="evidence" value="ECO:0007669"/>
    <property type="project" value="TreeGrafter"/>
</dbReference>
<dbReference type="Gene3D" id="3.40.630.30">
    <property type="match status" value="1"/>
</dbReference>
<keyword evidence="3" id="KW-1185">Reference proteome</keyword>
<dbReference type="AlphaFoldDB" id="A0A7W9YDE7"/>
<evidence type="ECO:0000313" key="3">
    <source>
        <dbReference type="Proteomes" id="UP000546642"/>
    </source>
</evidence>
<keyword evidence="2" id="KW-0808">Transferase</keyword>
<evidence type="ECO:0000313" key="2">
    <source>
        <dbReference type="EMBL" id="MBB6170062.1"/>
    </source>
</evidence>
<proteinExistence type="predicted"/>
<dbReference type="PROSITE" id="PS51186">
    <property type="entry name" value="GNAT"/>
    <property type="match status" value="1"/>
</dbReference>
<dbReference type="GO" id="GO:1990189">
    <property type="term" value="F:protein N-terminal-serine acetyltransferase activity"/>
    <property type="evidence" value="ECO:0007669"/>
    <property type="project" value="TreeGrafter"/>
</dbReference>
<dbReference type="InterPro" id="IPR000182">
    <property type="entry name" value="GNAT_dom"/>
</dbReference>
<name>A0A7W9YDE7_9ACTN</name>